<evidence type="ECO:0000313" key="1">
    <source>
        <dbReference type="EMBL" id="KAF2494273.1"/>
    </source>
</evidence>
<organism evidence="1 2">
    <name type="scientific">Lophium mytilinum</name>
    <dbReference type="NCBI Taxonomy" id="390894"/>
    <lineage>
        <taxon>Eukaryota</taxon>
        <taxon>Fungi</taxon>
        <taxon>Dikarya</taxon>
        <taxon>Ascomycota</taxon>
        <taxon>Pezizomycotina</taxon>
        <taxon>Dothideomycetes</taxon>
        <taxon>Pleosporomycetidae</taxon>
        <taxon>Mytilinidiales</taxon>
        <taxon>Mytilinidiaceae</taxon>
        <taxon>Lophium</taxon>
    </lineage>
</organism>
<dbReference type="AlphaFoldDB" id="A0A6A6QRB5"/>
<gene>
    <name evidence="1" type="ORF">BU16DRAFT_563198</name>
</gene>
<keyword evidence="2" id="KW-1185">Reference proteome</keyword>
<accession>A0A6A6QRB5</accession>
<dbReference type="EMBL" id="MU004191">
    <property type="protein sequence ID" value="KAF2494273.1"/>
    <property type="molecule type" value="Genomic_DNA"/>
</dbReference>
<sequence>MDSLDKKLTNAIQEFNPVLGGLSSTTTDTNPQPECPLFSRLPLELRDQIFASALLDTQQNHPPSISATYPSPYLSIERTCDPSVSSYIPSASKPRHHLATPPPSRYPIAFFLGPLTQPQKPRHRPPTPPYLPHYLPRNARLPLSPNAYAEFAGHHEQIQNEKFPPDTWSSIVAHIKLLRICIELTDWDVTEHDALALEPCVSEKQSQS</sequence>
<dbReference type="OrthoDB" id="288942at2759"/>
<proteinExistence type="predicted"/>
<evidence type="ECO:0000313" key="2">
    <source>
        <dbReference type="Proteomes" id="UP000799750"/>
    </source>
</evidence>
<protein>
    <submittedName>
        <fullName evidence="1">Uncharacterized protein</fullName>
    </submittedName>
</protein>
<reference evidence="1" key="1">
    <citation type="journal article" date="2020" name="Stud. Mycol.">
        <title>101 Dothideomycetes genomes: a test case for predicting lifestyles and emergence of pathogens.</title>
        <authorList>
            <person name="Haridas S."/>
            <person name="Albert R."/>
            <person name="Binder M."/>
            <person name="Bloem J."/>
            <person name="Labutti K."/>
            <person name="Salamov A."/>
            <person name="Andreopoulos B."/>
            <person name="Baker S."/>
            <person name="Barry K."/>
            <person name="Bills G."/>
            <person name="Bluhm B."/>
            <person name="Cannon C."/>
            <person name="Castanera R."/>
            <person name="Culley D."/>
            <person name="Daum C."/>
            <person name="Ezra D."/>
            <person name="Gonzalez J."/>
            <person name="Henrissat B."/>
            <person name="Kuo A."/>
            <person name="Liang C."/>
            <person name="Lipzen A."/>
            <person name="Lutzoni F."/>
            <person name="Magnuson J."/>
            <person name="Mondo S."/>
            <person name="Nolan M."/>
            <person name="Ohm R."/>
            <person name="Pangilinan J."/>
            <person name="Park H.-J."/>
            <person name="Ramirez L."/>
            <person name="Alfaro M."/>
            <person name="Sun H."/>
            <person name="Tritt A."/>
            <person name="Yoshinaga Y."/>
            <person name="Zwiers L.-H."/>
            <person name="Turgeon B."/>
            <person name="Goodwin S."/>
            <person name="Spatafora J."/>
            <person name="Crous P."/>
            <person name="Grigoriev I."/>
        </authorList>
    </citation>
    <scope>NUCLEOTIDE SEQUENCE</scope>
    <source>
        <strain evidence="1">CBS 269.34</strain>
    </source>
</reference>
<name>A0A6A6QRB5_9PEZI</name>
<dbReference type="Proteomes" id="UP000799750">
    <property type="component" value="Unassembled WGS sequence"/>
</dbReference>